<evidence type="ECO:0000256" key="7">
    <source>
        <dbReference type="ARBA" id="ARBA00023136"/>
    </source>
</evidence>
<proteinExistence type="inferred from homology"/>
<keyword evidence="4 9" id="KW-0812">Transmembrane</keyword>
<feature type="transmembrane region" description="Helical" evidence="9">
    <location>
        <begin position="429"/>
        <end position="450"/>
    </location>
</feature>
<feature type="coiled-coil region" evidence="8">
    <location>
        <begin position="183"/>
        <end position="210"/>
    </location>
</feature>
<dbReference type="Proteomes" id="UP000294830">
    <property type="component" value="Unassembled WGS sequence"/>
</dbReference>
<dbReference type="AlphaFoldDB" id="A0A4R2E4G2"/>
<keyword evidence="8" id="KW-0175">Coiled coil</keyword>
<dbReference type="EMBL" id="SLWB01000018">
    <property type="protein sequence ID" value="TCN62713.1"/>
    <property type="molecule type" value="Genomic_DNA"/>
</dbReference>
<evidence type="ECO:0000256" key="9">
    <source>
        <dbReference type="SAM" id="Phobius"/>
    </source>
</evidence>
<comment type="subcellular location">
    <subcellularLocation>
        <location evidence="1">Membrane</location>
        <topology evidence="1">Multi-pass membrane protein</topology>
    </subcellularLocation>
</comment>
<evidence type="ECO:0000256" key="6">
    <source>
        <dbReference type="ARBA" id="ARBA00023065"/>
    </source>
</evidence>
<feature type="transmembrane region" description="Helical" evidence="9">
    <location>
        <begin position="505"/>
        <end position="530"/>
    </location>
</feature>
<dbReference type="GO" id="GO:0046961">
    <property type="term" value="F:proton-transporting ATPase activity, rotational mechanism"/>
    <property type="evidence" value="ECO:0007669"/>
    <property type="project" value="InterPro"/>
</dbReference>
<gene>
    <name evidence="10" type="ORF">CLV25_11839</name>
</gene>
<keyword evidence="3" id="KW-0813">Transport</keyword>
<evidence type="ECO:0000256" key="2">
    <source>
        <dbReference type="ARBA" id="ARBA00009904"/>
    </source>
</evidence>
<dbReference type="GO" id="GO:0016471">
    <property type="term" value="C:vacuolar proton-transporting V-type ATPase complex"/>
    <property type="evidence" value="ECO:0007669"/>
    <property type="project" value="TreeGrafter"/>
</dbReference>
<evidence type="ECO:0000313" key="10">
    <source>
        <dbReference type="EMBL" id="TCN62713.1"/>
    </source>
</evidence>
<sequence length="592" mass="66243">MIVKMQKYAFLVHHEDFPNFLEDVQRIGVLDITTEKRSMNEEEKALLDLASRYNVAIKALLRKKEGLEQLTNQMPQDVLERFEAIVKDREALDSDLKKLRKEHAEHYPWGDFNPEAIKDLESKGLKVKFFTTPSKRYDLEWENKFPLQVINEQNGVIYFVCIQPEGENFAIPATEVKAPVHASSTLSKDIAAVNSKIESLEEELAGLSHYVDMLSKARAELLENIDIKSIFYGAKREVEGSVVLVTGFAPHDSIGELNAYLESKSIVYLTEEATEQDNPPIKLKNGKFASLFEWIGELYVPPSYNELDLTAFFAPFFVLFFGLCMGDIGYGFVFLIAGLLLKNRTSLSKFRPFLILMMWLGAGTIIMGSLSGGVFGTEMATWPFLPQNIQKLFLNRNQMMLFAVGIGFVQILFGLSLKAYNRANKNGNWKFALGPIAWIIILLGAAASFVDPIKPFTWHIILTGVGILLLFGNPDKNIFARVGLGMAELYDITGFFGDLLSYIRLFALGLSGSILGLVVNQIAALTLGSLPFGLDYVIFGLVLVLGHGANIALASLGSFVHPLRLTFVEFYKNSGFEGNGRYYRPFAKKVKQ</sequence>
<protein>
    <submittedName>
        <fullName evidence="10">V/A-type H+-transporting ATPase subunit I</fullName>
    </submittedName>
</protein>
<reference evidence="10 11" key="1">
    <citation type="submission" date="2019-03" db="EMBL/GenBank/DDBJ databases">
        <title>Genomic Encyclopedia of Archaeal and Bacterial Type Strains, Phase II (KMG-II): from individual species to whole genera.</title>
        <authorList>
            <person name="Goeker M."/>
        </authorList>
    </citation>
    <scope>NUCLEOTIDE SEQUENCE [LARGE SCALE GENOMIC DNA]</scope>
    <source>
        <strain evidence="10 11">RL-C</strain>
    </source>
</reference>
<evidence type="ECO:0000256" key="4">
    <source>
        <dbReference type="ARBA" id="ARBA00022692"/>
    </source>
</evidence>
<dbReference type="InterPro" id="IPR002490">
    <property type="entry name" value="V-ATPase_116kDa_su"/>
</dbReference>
<evidence type="ECO:0000256" key="3">
    <source>
        <dbReference type="ARBA" id="ARBA00022448"/>
    </source>
</evidence>
<dbReference type="PANTHER" id="PTHR11629">
    <property type="entry name" value="VACUOLAR PROTON ATPASES"/>
    <property type="match status" value="1"/>
</dbReference>
<evidence type="ECO:0000256" key="8">
    <source>
        <dbReference type="SAM" id="Coils"/>
    </source>
</evidence>
<feature type="transmembrane region" description="Helical" evidence="9">
    <location>
        <begin position="456"/>
        <end position="472"/>
    </location>
</feature>
<evidence type="ECO:0000313" key="11">
    <source>
        <dbReference type="Proteomes" id="UP000294830"/>
    </source>
</evidence>
<feature type="transmembrane region" description="Helical" evidence="9">
    <location>
        <begin position="353"/>
        <end position="377"/>
    </location>
</feature>
<keyword evidence="7 9" id="KW-0472">Membrane</keyword>
<comment type="similarity">
    <text evidence="2">Belongs to the V-ATPase 116 kDa subunit family.</text>
</comment>
<dbReference type="GO" id="GO:0033179">
    <property type="term" value="C:proton-transporting V-type ATPase, V0 domain"/>
    <property type="evidence" value="ECO:0007669"/>
    <property type="project" value="InterPro"/>
</dbReference>
<dbReference type="Pfam" id="PF01496">
    <property type="entry name" value="V_ATPase_I"/>
    <property type="match status" value="1"/>
</dbReference>
<evidence type="ECO:0000256" key="1">
    <source>
        <dbReference type="ARBA" id="ARBA00004141"/>
    </source>
</evidence>
<name>A0A4R2E4G2_9BACT</name>
<evidence type="ECO:0000256" key="5">
    <source>
        <dbReference type="ARBA" id="ARBA00022989"/>
    </source>
</evidence>
<dbReference type="GO" id="GO:0007035">
    <property type="term" value="P:vacuolar acidification"/>
    <property type="evidence" value="ECO:0007669"/>
    <property type="project" value="TreeGrafter"/>
</dbReference>
<accession>A0A4R2E4G2</accession>
<feature type="transmembrane region" description="Helical" evidence="9">
    <location>
        <begin position="397"/>
        <end position="417"/>
    </location>
</feature>
<keyword evidence="6" id="KW-0406">Ion transport</keyword>
<feature type="transmembrane region" description="Helical" evidence="9">
    <location>
        <begin position="312"/>
        <end position="341"/>
    </location>
</feature>
<dbReference type="OrthoDB" id="9803814at2"/>
<dbReference type="PANTHER" id="PTHR11629:SF63">
    <property type="entry name" value="V-TYPE PROTON ATPASE SUBUNIT A"/>
    <property type="match status" value="1"/>
</dbReference>
<feature type="transmembrane region" description="Helical" evidence="9">
    <location>
        <begin position="536"/>
        <end position="560"/>
    </location>
</feature>
<organism evidence="10 11">
    <name type="scientific">Acetobacteroides hydrogenigenes</name>
    <dbReference type="NCBI Taxonomy" id="979970"/>
    <lineage>
        <taxon>Bacteria</taxon>
        <taxon>Pseudomonadati</taxon>
        <taxon>Bacteroidota</taxon>
        <taxon>Bacteroidia</taxon>
        <taxon>Bacteroidales</taxon>
        <taxon>Rikenellaceae</taxon>
        <taxon>Acetobacteroides</taxon>
    </lineage>
</organism>
<keyword evidence="11" id="KW-1185">Reference proteome</keyword>
<dbReference type="GO" id="GO:0051117">
    <property type="term" value="F:ATPase binding"/>
    <property type="evidence" value="ECO:0007669"/>
    <property type="project" value="TreeGrafter"/>
</dbReference>
<keyword evidence="5 9" id="KW-1133">Transmembrane helix</keyword>
<comment type="caution">
    <text evidence="10">The sequence shown here is derived from an EMBL/GenBank/DDBJ whole genome shotgun (WGS) entry which is preliminary data.</text>
</comment>